<evidence type="ECO:0000313" key="5">
    <source>
        <dbReference type="EMBL" id="CQR72365.1"/>
    </source>
</evidence>
<dbReference type="GO" id="GO:0047595">
    <property type="term" value="F:6-hydroxynicotinate reductase activity"/>
    <property type="evidence" value="ECO:0007669"/>
    <property type="project" value="UniProtKB-EC"/>
</dbReference>
<protein>
    <submittedName>
        <fullName evidence="5">6-hydroxynicotinate reductase</fullName>
        <ecNumber evidence="5">1.3.7.1</ecNumber>
    </submittedName>
</protein>
<proteinExistence type="predicted"/>
<dbReference type="AlphaFoldDB" id="A0A0U1KYL2"/>
<feature type="domain" description="4Fe-4S ferredoxin-type" evidence="4">
    <location>
        <begin position="1"/>
        <end position="29"/>
    </location>
</feature>
<dbReference type="EC" id="1.3.7.1" evidence="5"/>
<evidence type="ECO:0000313" key="6">
    <source>
        <dbReference type="Proteomes" id="UP000049855"/>
    </source>
</evidence>
<evidence type="ECO:0000256" key="2">
    <source>
        <dbReference type="ARBA" id="ARBA00023004"/>
    </source>
</evidence>
<accession>A0A0U1KYL2</accession>
<keyword evidence="3" id="KW-0411">Iron-sulfur</keyword>
<dbReference type="InterPro" id="IPR017900">
    <property type="entry name" value="4Fe4S_Fe_S_CS"/>
</dbReference>
<dbReference type="RefSeq" id="WP_021167084.1">
    <property type="nucleotide sequence ID" value="NZ_CTRP01000010.1"/>
</dbReference>
<gene>
    <name evidence="5" type="ORF">SpAn4DRAFT_2825</name>
</gene>
<dbReference type="Pfam" id="PF13237">
    <property type="entry name" value="Fer4_10"/>
    <property type="match status" value="1"/>
</dbReference>
<name>A0A0U1KYL2_9FIRM</name>
<feature type="domain" description="4Fe-4S ferredoxin-type" evidence="4">
    <location>
        <begin position="30"/>
        <end position="57"/>
    </location>
</feature>
<dbReference type="PROSITE" id="PS51379">
    <property type="entry name" value="4FE4S_FER_2"/>
    <property type="match status" value="2"/>
</dbReference>
<dbReference type="Gene3D" id="3.30.70.20">
    <property type="match status" value="1"/>
</dbReference>
<keyword evidence="5" id="KW-0560">Oxidoreductase</keyword>
<sequence>MIVIHDELCKGCKLCAKHCPLGAIEIVNKIAVVKEHCSNCGMCVRVCPCQAIAKDAQTHGGVTCYSCPIQCEIQLGFEGACRRYSNNKGKLVRNRPLVLENPHAGLPDTEIPDKPLITAVGSGTEYPCCKPAPHIVAAAVDGVEVVTVVTEAPLSYSGIKVKIDANTHIGEEGAKVLRDGMVVGMVDTEEYGAKMLSIGGANTLSGRFGFAAARTIVELANGERVKLQVEKGSKLELQVGYPPVIDGTVEKKMRIGCGSATVGMFAKAMAGAVDEAIVLDHHVIGLLSEHRAGEEVGLQYSGVIPNGRKSTRGRYFGEHGHGWGGTHIDEPVKAVQSVDMSIARPGMKILVTETTGQKSGLVEVQADGSVIEIPMTPQVQEIVDLIASNCEDAVVSAVYVGGTGGSARAGVTTYPIKLSQAIHAGQAKMTIGGAPVFILPGGGINFMVDVGKVVSKAFTWVPTPATVAPVEYTLTRKTYEEIGGHVASIQPLSELVKVVAERKNECL</sequence>
<reference evidence="6" key="1">
    <citation type="submission" date="2015-03" db="EMBL/GenBank/DDBJ databases">
        <authorList>
            <person name="Nijsse Bart"/>
        </authorList>
    </citation>
    <scope>NUCLEOTIDE SEQUENCE [LARGE SCALE GENOMIC DNA]</scope>
</reference>
<keyword evidence="6" id="KW-1185">Reference proteome</keyword>
<organism evidence="5 6">
    <name type="scientific">Sporomusa ovata</name>
    <dbReference type="NCBI Taxonomy" id="2378"/>
    <lineage>
        <taxon>Bacteria</taxon>
        <taxon>Bacillati</taxon>
        <taxon>Bacillota</taxon>
        <taxon>Negativicutes</taxon>
        <taxon>Selenomonadales</taxon>
        <taxon>Sporomusaceae</taxon>
        <taxon>Sporomusa</taxon>
    </lineage>
</organism>
<dbReference type="EMBL" id="CTRP01000010">
    <property type="protein sequence ID" value="CQR72365.1"/>
    <property type="molecule type" value="Genomic_DNA"/>
</dbReference>
<dbReference type="GO" id="GO:0051536">
    <property type="term" value="F:iron-sulfur cluster binding"/>
    <property type="evidence" value="ECO:0007669"/>
    <property type="project" value="UniProtKB-KW"/>
</dbReference>
<keyword evidence="2" id="KW-0408">Iron</keyword>
<evidence type="ECO:0000256" key="3">
    <source>
        <dbReference type="ARBA" id="ARBA00023014"/>
    </source>
</evidence>
<evidence type="ECO:0000259" key="4">
    <source>
        <dbReference type="PROSITE" id="PS51379"/>
    </source>
</evidence>
<keyword evidence="1" id="KW-0479">Metal-binding</keyword>
<dbReference type="GO" id="GO:0046872">
    <property type="term" value="F:metal ion binding"/>
    <property type="evidence" value="ECO:0007669"/>
    <property type="project" value="UniProtKB-KW"/>
</dbReference>
<evidence type="ECO:0000256" key="1">
    <source>
        <dbReference type="ARBA" id="ARBA00022723"/>
    </source>
</evidence>
<dbReference type="SUPFAM" id="SSF54862">
    <property type="entry name" value="4Fe-4S ferredoxins"/>
    <property type="match status" value="1"/>
</dbReference>
<dbReference type="PROSITE" id="PS00198">
    <property type="entry name" value="4FE4S_FER_1"/>
    <property type="match status" value="2"/>
</dbReference>
<dbReference type="InterPro" id="IPR017896">
    <property type="entry name" value="4Fe4S_Fe-S-bd"/>
</dbReference>
<dbReference type="Proteomes" id="UP000049855">
    <property type="component" value="Unassembled WGS sequence"/>
</dbReference>